<dbReference type="Gramene" id="ERN08179">
    <property type="protein sequence ID" value="ERN08179"/>
    <property type="gene ID" value="AMTR_s00018p00156300"/>
</dbReference>
<gene>
    <name evidence="2" type="ORF">AMTR_s00018p00156300</name>
</gene>
<accession>W1PKE4</accession>
<reference evidence="3" key="1">
    <citation type="journal article" date="2013" name="Science">
        <title>The Amborella genome and the evolution of flowering plants.</title>
        <authorList>
            <consortium name="Amborella Genome Project"/>
        </authorList>
    </citation>
    <scope>NUCLEOTIDE SEQUENCE [LARGE SCALE GENOMIC DNA]</scope>
</reference>
<evidence type="ECO:0000313" key="3">
    <source>
        <dbReference type="Proteomes" id="UP000017836"/>
    </source>
</evidence>
<sequence>MLPQRLSKPYQSSKTTHRRHLSRRCGSLVPSPVQLAPNFKPPGAPDMTRSLLMPTTPFQTAPEPKTSTKRETVWSTKLRRHDDMSVHTDRHDRPILTCKMSIRTVVVELLLGGDQKTYNQDSVPAYV</sequence>
<evidence type="ECO:0000313" key="2">
    <source>
        <dbReference type="EMBL" id="ERN08179.1"/>
    </source>
</evidence>
<organism evidence="2 3">
    <name type="scientific">Amborella trichopoda</name>
    <dbReference type="NCBI Taxonomy" id="13333"/>
    <lineage>
        <taxon>Eukaryota</taxon>
        <taxon>Viridiplantae</taxon>
        <taxon>Streptophyta</taxon>
        <taxon>Embryophyta</taxon>
        <taxon>Tracheophyta</taxon>
        <taxon>Spermatophyta</taxon>
        <taxon>Magnoliopsida</taxon>
        <taxon>Amborellales</taxon>
        <taxon>Amborellaceae</taxon>
        <taxon>Amborella</taxon>
    </lineage>
</organism>
<proteinExistence type="predicted"/>
<dbReference type="EMBL" id="KI393569">
    <property type="protein sequence ID" value="ERN08179.1"/>
    <property type="molecule type" value="Genomic_DNA"/>
</dbReference>
<protein>
    <submittedName>
        <fullName evidence="2">Uncharacterized protein</fullName>
    </submittedName>
</protein>
<dbReference type="HOGENOM" id="CLU_1973484_0_0_1"/>
<dbReference type="AlphaFoldDB" id="W1PKE4"/>
<evidence type="ECO:0000256" key="1">
    <source>
        <dbReference type="SAM" id="MobiDB-lite"/>
    </source>
</evidence>
<keyword evidence="3" id="KW-1185">Reference proteome</keyword>
<dbReference type="Proteomes" id="UP000017836">
    <property type="component" value="Unassembled WGS sequence"/>
</dbReference>
<feature type="region of interest" description="Disordered" evidence="1">
    <location>
        <begin position="1"/>
        <end position="73"/>
    </location>
</feature>
<name>W1PKE4_AMBTC</name>